<evidence type="ECO:0000313" key="1">
    <source>
        <dbReference type="EMBL" id="CAH1595196.1"/>
    </source>
</evidence>
<gene>
    <name evidence="1" type="ORF">THF1A12_30062</name>
</gene>
<comment type="caution">
    <text evidence="1">The sequence shown here is derived from an EMBL/GenBank/DDBJ whole genome shotgun (WGS) entry which is preliminary data.</text>
</comment>
<evidence type="ECO:0000313" key="2">
    <source>
        <dbReference type="Proteomes" id="UP001295462"/>
    </source>
</evidence>
<organism evidence="1 2">
    <name type="scientific">Vibrio jasicida</name>
    <dbReference type="NCBI Taxonomy" id="766224"/>
    <lineage>
        <taxon>Bacteria</taxon>
        <taxon>Pseudomonadati</taxon>
        <taxon>Pseudomonadota</taxon>
        <taxon>Gammaproteobacteria</taxon>
        <taxon>Vibrionales</taxon>
        <taxon>Vibrionaceae</taxon>
        <taxon>Vibrio</taxon>
    </lineage>
</organism>
<sequence length="43" mass="5355">MRQLTKTKSLINKFMLKRSLLTLVCFRKRLYMHNRTVLDKHKY</sequence>
<proteinExistence type="predicted"/>
<dbReference type="EMBL" id="CAKMUD010000083">
    <property type="protein sequence ID" value="CAH1595196.1"/>
    <property type="molecule type" value="Genomic_DNA"/>
</dbReference>
<reference evidence="1" key="1">
    <citation type="submission" date="2022-01" db="EMBL/GenBank/DDBJ databases">
        <authorList>
            <person name="Lagorce A."/>
        </authorList>
    </citation>
    <scope>NUCLEOTIDE SEQUENCE</scope>
    <source>
        <strain evidence="1">Th15_F1_A12</strain>
    </source>
</reference>
<name>A0AAU9QMV2_9VIBR</name>
<dbReference type="AlphaFoldDB" id="A0AAU9QMV2"/>
<dbReference type="Proteomes" id="UP001295462">
    <property type="component" value="Unassembled WGS sequence"/>
</dbReference>
<protein>
    <submittedName>
        <fullName evidence="1">Uncharacterized protein</fullName>
    </submittedName>
</protein>
<accession>A0AAU9QMV2</accession>